<evidence type="ECO:0000313" key="1">
    <source>
        <dbReference type="EMBL" id="QUC11881.1"/>
    </source>
</evidence>
<dbReference type="Pfam" id="PF04655">
    <property type="entry name" value="APH_6_hur"/>
    <property type="match status" value="1"/>
</dbReference>
<organism evidence="1 2">
    <name type="scientific">Arachnia propionica</name>
    <dbReference type="NCBI Taxonomy" id="1750"/>
    <lineage>
        <taxon>Bacteria</taxon>
        <taxon>Bacillati</taxon>
        <taxon>Actinomycetota</taxon>
        <taxon>Actinomycetes</taxon>
        <taxon>Propionibacteriales</taxon>
        <taxon>Propionibacteriaceae</taxon>
        <taxon>Arachnia</taxon>
    </lineage>
</organism>
<dbReference type="RefSeq" id="WP_041696634.1">
    <property type="nucleotide sequence ID" value="NZ_CAJZDL010000013.1"/>
</dbReference>
<gene>
    <name evidence="1" type="ORF">J5A53_04085</name>
</gene>
<dbReference type="AlphaFoldDB" id="A0AB37I0U8"/>
<dbReference type="EMBL" id="CP072385">
    <property type="protein sequence ID" value="QUC11881.1"/>
    <property type="molecule type" value="Genomic_DNA"/>
</dbReference>
<protein>
    <submittedName>
        <fullName evidence="1">Phosphotransferase</fullName>
    </submittedName>
</protein>
<proteinExistence type="predicted"/>
<dbReference type="GO" id="GO:0016773">
    <property type="term" value="F:phosphotransferase activity, alcohol group as acceptor"/>
    <property type="evidence" value="ECO:0007669"/>
    <property type="project" value="InterPro"/>
</dbReference>
<dbReference type="Gene3D" id="3.90.1200.10">
    <property type="match status" value="1"/>
</dbReference>
<evidence type="ECO:0000313" key="2">
    <source>
        <dbReference type="Proteomes" id="UP000677180"/>
    </source>
</evidence>
<dbReference type="Proteomes" id="UP000677180">
    <property type="component" value="Chromosome"/>
</dbReference>
<dbReference type="GO" id="GO:0019748">
    <property type="term" value="P:secondary metabolic process"/>
    <property type="evidence" value="ECO:0007669"/>
    <property type="project" value="InterPro"/>
</dbReference>
<dbReference type="SUPFAM" id="SSF56112">
    <property type="entry name" value="Protein kinase-like (PK-like)"/>
    <property type="match status" value="1"/>
</dbReference>
<sequence length="292" mass="32822">MILHREGEAARDWLEALPYTLEDLLDRWHLRLEGPPMYGMCAVVLPVHCKDGKRGALKVSWVDDETRLESVALRTWGGHGAVSVLHTDEGAGAMLLERLDERRVLLDVPIQEALDTAADLLRELRVPAPAGFRSVGDIAARWGTEFLEEWRRLGEPCPEKLVSSAVDVCAELAVMPSEPSLLHGDFHYANILGRGKDAWAAIDPKPLKGDPAYEVVPLLRNRWGEIRGGDETNTTVQQRMERFAGMAELEPMTVRWWSLVRSVDDAMWFQENGYEARAEISWDIARSMSADL</sequence>
<dbReference type="InterPro" id="IPR006748">
    <property type="entry name" value="NH2Glyco/OHUrea_AB-resist_kin"/>
</dbReference>
<reference evidence="1" key="1">
    <citation type="submission" date="2021-03" db="EMBL/GenBank/DDBJ databases">
        <title>Human Oral Microbial Genomes.</title>
        <authorList>
            <person name="Johnston C.D."/>
            <person name="Chen T."/>
            <person name="Dewhirst F.E."/>
        </authorList>
    </citation>
    <scope>NUCLEOTIDE SEQUENCE</scope>
    <source>
        <strain evidence="1">F0714</strain>
    </source>
</reference>
<name>A0AB37I0U8_9ACTN</name>
<dbReference type="InterPro" id="IPR011009">
    <property type="entry name" value="Kinase-like_dom_sf"/>
</dbReference>
<accession>A0AB37I0U8</accession>